<dbReference type="Pfam" id="PF01094">
    <property type="entry name" value="ANF_receptor"/>
    <property type="match status" value="1"/>
</dbReference>
<evidence type="ECO:0000256" key="1">
    <source>
        <dbReference type="ARBA" id="ARBA00001436"/>
    </source>
</evidence>
<keyword evidence="9" id="KW-0325">Glycoprotein</keyword>
<evidence type="ECO:0000313" key="13">
    <source>
        <dbReference type="Proteomes" id="UP000616769"/>
    </source>
</evidence>
<keyword evidence="3" id="KW-0812">Transmembrane</keyword>
<evidence type="ECO:0000313" key="12">
    <source>
        <dbReference type="EMBL" id="KPM03515.1"/>
    </source>
</evidence>
<dbReference type="GO" id="GO:0007168">
    <property type="term" value="P:receptor guanylyl cyclase signaling pathway"/>
    <property type="evidence" value="ECO:0007669"/>
    <property type="project" value="TreeGrafter"/>
</dbReference>
<evidence type="ECO:0000256" key="3">
    <source>
        <dbReference type="ARBA" id="ARBA00022692"/>
    </source>
</evidence>
<dbReference type="InterPro" id="IPR001828">
    <property type="entry name" value="ANF_lig-bd_rcpt"/>
</dbReference>
<sequence length="281" mass="31896">MPQTATINSFLESVQRIARDEFNSNFGREEVSSYVTAFHEAVHVYALGLNDTLAEGHHYIDGTMITKKIWNRTFSGIAGNVAVDSNGDRLVDYTLFDMNPETGDFEAVMIFDSLAQKFFEVEGKKIHWANDRDRPPPDTPPCGFDGERCLAENELRSQLVLIITAIILSFLLLFLFVVFILVYRHYRLEAELASMTWKIRCEDIITTTSDLLSMHNLGSRMSLAKTSLSSDTMPLVINRNICGQTVPRNGIYRGVLVALKPIEKQRIELTRLLLIELKNIF</sequence>
<dbReference type="GO" id="GO:0004383">
    <property type="term" value="F:guanylate cyclase activity"/>
    <property type="evidence" value="ECO:0007669"/>
    <property type="project" value="UniProtKB-EC"/>
</dbReference>
<evidence type="ECO:0000256" key="10">
    <source>
        <dbReference type="ARBA" id="ARBA00023239"/>
    </source>
</evidence>
<dbReference type="PRINTS" id="PR00255">
    <property type="entry name" value="NATPEPTIDER"/>
</dbReference>
<dbReference type="InterPro" id="IPR028082">
    <property type="entry name" value="Peripla_BP_I"/>
</dbReference>
<protein>
    <submittedName>
        <fullName evidence="12">Guanylate cyclase 32E-like protein</fullName>
    </submittedName>
</protein>
<keyword evidence="10" id="KW-0456">Lyase</keyword>
<feature type="domain" description="Receptor ligand binding region" evidence="11">
    <location>
        <begin position="12"/>
        <end position="100"/>
    </location>
</feature>
<dbReference type="VEuPathDB" id="VectorBase:SSCA004385"/>
<dbReference type="GO" id="GO:0000166">
    <property type="term" value="F:nucleotide binding"/>
    <property type="evidence" value="ECO:0007669"/>
    <property type="project" value="UniProtKB-KW"/>
</dbReference>
<keyword evidence="7" id="KW-0472">Membrane</keyword>
<evidence type="ECO:0000256" key="8">
    <source>
        <dbReference type="ARBA" id="ARBA00023170"/>
    </source>
</evidence>
<name>A0A131ZYY2_SARSC</name>
<dbReference type="SUPFAM" id="SSF53822">
    <property type="entry name" value="Periplasmic binding protein-like I"/>
    <property type="match status" value="1"/>
</dbReference>
<dbReference type="EMBL" id="JXLN01005296">
    <property type="protein sequence ID" value="KPM03515.1"/>
    <property type="molecule type" value="Genomic_DNA"/>
</dbReference>
<evidence type="ECO:0000256" key="7">
    <source>
        <dbReference type="ARBA" id="ARBA00023136"/>
    </source>
</evidence>
<dbReference type="OrthoDB" id="1890790at2759"/>
<evidence type="ECO:0000256" key="2">
    <source>
        <dbReference type="ARBA" id="ARBA00004479"/>
    </source>
</evidence>
<dbReference type="InterPro" id="IPR001170">
    <property type="entry name" value="ANPR/GUC"/>
</dbReference>
<comment type="catalytic activity">
    <reaction evidence="1">
        <text>GTP = 3',5'-cyclic GMP + diphosphate</text>
        <dbReference type="Rhea" id="RHEA:13665"/>
        <dbReference type="ChEBI" id="CHEBI:33019"/>
        <dbReference type="ChEBI" id="CHEBI:37565"/>
        <dbReference type="ChEBI" id="CHEBI:57746"/>
        <dbReference type="EC" id="4.6.1.2"/>
    </reaction>
</comment>
<accession>A0A131ZYY2</accession>
<proteinExistence type="predicted"/>
<keyword evidence="4" id="KW-0732">Signal</keyword>
<dbReference type="GO" id="GO:0005886">
    <property type="term" value="C:plasma membrane"/>
    <property type="evidence" value="ECO:0007669"/>
    <property type="project" value="TreeGrafter"/>
</dbReference>
<reference evidence="12 13" key="1">
    <citation type="journal article" date="2015" name="Parasit. Vectors">
        <title>Draft genome of the scabies mite.</title>
        <authorList>
            <person name="Rider S.D.Jr."/>
            <person name="Morgan M.S."/>
            <person name="Arlian L.G."/>
        </authorList>
    </citation>
    <scope>NUCLEOTIDE SEQUENCE [LARGE SCALE GENOMIC DNA]</scope>
    <source>
        <strain evidence="12">Arlian Lab</strain>
    </source>
</reference>
<dbReference type="GO" id="GO:0004016">
    <property type="term" value="F:adenylate cyclase activity"/>
    <property type="evidence" value="ECO:0007669"/>
    <property type="project" value="TreeGrafter"/>
</dbReference>
<evidence type="ECO:0000259" key="11">
    <source>
        <dbReference type="Pfam" id="PF01094"/>
    </source>
</evidence>
<comment type="subcellular location">
    <subcellularLocation>
        <location evidence="2">Membrane</location>
        <topology evidence="2">Single-pass type I membrane protein</topology>
    </subcellularLocation>
</comment>
<gene>
    <name evidence="12" type="ORF">QR98_0019480</name>
</gene>
<dbReference type="GO" id="GO:0001653">
    <property type="term" value="F:peptide receptor activity"/>
    <property type="evidence" value="ECO:0007669"/>
    <property type="project" value="TreeGrafter"/>
</dbReference>
<dbReference type="PANTHER" id="PTHR11920">
    <property type="entry name" value="GUANYLYL CYCLASE"/>
    <property type="match status" value="1"/>
</dbReference>
<dbReference type="InterPro" id="IPR050401">
    <property type="entry name" value="Cyclic_nucleotide_synthase"/>
</dbReference>
<keyword evidence="6" id="KW-1133">Transmembrane helix</keyword>
<evidence type="ECO:0000256" key="6">
    <source>
        <dbReference type="ARBA" id="ARBA00022989"/>
    </source>
</evidence>
<dbReference type="AlphaFoldDB" id="A0A131ZYY2"/>
<dbReference type="Gene3D" id="3.40.50.2300">
    <property type="match status" value="2"/>
</dbReference>
<dbReference type="Proteomes" id="UP000616769">
    <property type="component" value="Unassembled WGS sequence"/>
</dbReference>
<dbReference type="PANTHER" id="PTHR11920:SF494">
    <property type="entry name" value="ATRIAL NATRIURETIC PEPTIDE RECEPTOR 2"/>
    <property type="match status" value="1"/>
</dbReference>
<evidence type="ECO:0000256" key="9">
    <source>
        <dbReference type="ARBA" id="ARBA00023180"/>
    </source>
</evidence>
<comment type="caution">
    <text evidence="12">The sequence shown here is derived from an EMBL/GenBank/DDBJ whole genome shotgun (WGS) entry which is preliminary data.</text>
</comment>
<evidence type="ECO:0000256" key="4">
    <source>
        <dbReference type="ARBA" id="ARBA00022729"/>
    </source>
</evidence>
<keyword evidence="5" id="KW-0547">Nucleotide-binding</keyword>
<organism evidence="12 13">
    <name type="scientific">Sarcoptes scabiei</name>
    <name type="common">Itch mite</name>
    <name type="synonym">Acarus scabiei</name>
    <dbReference type="NCBI Taxonomy" id="52283"/>
    <lineage>
        <taxon>Eukaryota</taxon>
        <taxon>Metazoa</taxon>
        <taxon>Ecdysozoa</taxon>
        <taxon>Arthropoda</taxon>
        <taxon>Chelicerata</taxon>
        <taxon>Arachnida</taxon>
        <taxon>Acari</taxon>
        <taxon>Acariformes</taxon>
        <taxon>Sarcoptiformes</taxon>
        <taxon>Astigmata</taxon>
        <taxon>Psoroptidia</taxon>
        <taxon>Sarcoptoidea</taxon>
        <taxon>Sarcoptidae</taxon>
        <taxon>Sarcoptinae</taxon>
        <taxon>Sarcoptes</taxon>
    </lineage>
</organism>
<evidence type="ECO:0000256" key="5">
    <source>
        <dbReference type="ARBA" id="ARBA00022741"/>
    </source>
</evidence>
<keyword evidence="8" id="KW-0675">Receptor</keyword>